<dbReference type="SUPFAM" id="SSF48019">
    <property type="entry name" value="post-AAA+ oligomerization domain-like"/>
    <property type="match status" value="1"/>
</dbReference>
<dbReference type="CDD" id="cd18140">
    <property type="entry name" value="HLD_clamp_RFC"/>
    <property type="match status" value="1"/>
</dbReference>
<keyword evidence="2" id="KW-0547">Nucleotide-binding</keyword>
<dbReference type="AlphaFoldDB" id="A0A1R1PS91"/>
<dbReference type="InterPro" id="IPR050238">
    <property type="entry name" value="DNA_Rep/Repair_Clamp_Loader"/>
</dbReference>
<name>A0A1R1PS91_ZANCU</name>
<accession>A0A1R1PS91</accession>
<dbReference type="GO" id="GO:0005524">
    <property type="term" value="F:ATP binding"/>
    <property type="evidence" value="ECO:0007669"/>
    <property type="project" value="UniProtKB-KW"/>
</dbReference>
<dbReference type="PANTHER" id="PTHR11669:SF20">
    <property type="entry name" value="REPLICATION FACTOR C SUBUNIT 4"/>
    <property type="match status" value="1"/>
</dbReference>
<dbReference type="InterPro" id="IPR013748">
    <property type="entry name" value="Rep_factorC_C"/>
</dbReference>
<dbReference type="Gene3D" id="1.20.272.10">
    <property type="match status" value="1"/>
</dbReference>
<evidence type="ECO:0000313" key="5">
    <source>
        <dbReference type="EMBL" id="OMH83856.1"/>
    </source>
</evidence>
<reference evidence="6" key="1">
    <citation type="submission" date="2017-01" db="EMBL/GenBank/DDBJ databases">
        <authorList>
            <person name="Wang Y."/>
            <person name="White M."/>
            <person name="Kvist S."/>
            <person name="Moncalvo J.-M."/>
        </authorList>
    </citation>
    <scope>NUCLEOTIDE SEQUENCE [LARGE SCALE GENOMIC DNA]</scope>
    <source>
        <strain evidence="6">COL-18-3</strain>
    </source>
</reference>
<organism evidence="5 6">
    <name type="scientific">Zancudomyces culisetae</name>
    <name type="common">Gut fungus</name>
    <name type="synonym">Smittium culisetae</name>
    <dbReference type="NCBI Taxonomy" id="1213189"/>
    <lineage>
        <taxon>Eukaryota</taxon>
        <taxon>Fungi</taxon>
        <taxon>Fungi incertae sedis</taxon>
        <taxon>Zoopagomycota</taxon>
        <taxon>Kickxellomycotina</taxon>
        <taxon>Harpellomycetes</taxon>
        <taxon>Harpellales</taxon>
        <taxon>Legeriomycetaceae</taxon>
        <taxon>Zancudomyces</taxon>
    </lineage>
</organism>
<keyword evidence="6" id="KW-1185">Reference proteome</keyword>
<dbReference type="PANTHER" id="PTHR11669">
    <property type="entry name" value="REPLICATION FACTOR C / DNA POLYMERASE III GAMMA-TAU SUBUNIT"/>
    <property type="match status" value="1"/>
</dbReference>
<evidence type="ECO:0000256" key="2">
    <source>
        <dbReference type="ARBA" id="ARBA00022741"/>
    </source>
</evidence>
<dbReference type="InterPro" id="IPR027417">
    <property type="entry name" value="P-loop_NTPase"/>
</dbReference>
<keyword evidence="1" id="KW-0235">DNA replication</keyword>
<evidence type="ECO:0000313" key="6">
    <source>
        <dbReference type="Proteomes" id="UP000188320"/>
    </source>
</evidence>
<dbReference type="Gene3D" id="3.40.50.300">
    <property type="entry name" value="P-loop containing nucleotide triphosphate hydrolases"/>
    <property type="match status" value="1"/>
</dbReference>
<sequence>METYSKITRFCLVCNYVSRIIEPLTSRCAKFRFKPLESALSYGKIQEVAAAEDLKITDEAIQRLVEASNGDLRKAIMLLQSAQQLDQSTAISPEMVNDICGIVPEELVNELIEKAQGTSVSAIKEAISHVILEGYSAKQIVEQLHQTLLNSGNKNYSQFTSLNKSKIALLLGDAEFALLNGGDQELHVLNLLVQISCVINS</sequence>
<dbReference type="GO" id="GO:0005663">
    <property type="term" value="C:DNA replication factor C complex"/>
    <property type="evidence" value="ECO:0007669"/>
    <property type="project" value="TreeGrafter"/>
</dbReference>
<evidence type="ECO:0000259" key="4">
    <source>
        <dbReference type="Pfam" id="PF08542"/>
    </source>
</evidence>
<dbReference type="GO" id="GO:0006271">
    <property type="term" value="P:DNA strand elongation involved in DNA replication"/>
    <property type="evidence" value="ECO:0007669"/>
    <property type="project" value="UniProtKB-ARBA"/>
</dbReference>
<dbReference type="GO" id="GO:0005634">
    <property type="term" value="C:nucleus"/>
    <property type="evidence" value="ECO:0007669"/>
    <property type="project" value="TreeGrafter"/>
</dbReference>
<dbReference type="GO" id="GO:0006281">
    <property type="term" value="P:DNA repair"/>
    <property type="evidence" value="ECO:0007669"/>
    <property type="project" value="TreeGrafter"/>
</dbReference>
<dbReference type="InterPro" id="IPR047854">
    <property type="entry name" value="RFC_lid"/>
</dbReference>
<dbReference type="GO" id="GO:0031391">
    <property type="term" value="C:Elg1 RFC-like complex"/>
    <property type="evidence" value="ECO:0007669"/>
    <property type="project" value="UniProtKB-ARBA"/>
</dbReference>
<dbReference type="Pfam" id="PF08542">
    <property type="entry name" value="Rep_fac_C"/>
    <property type="match status" value="1"/>
</dbReference>
<dbReference type="OrthoDB" id="4199794at2759"/>
<keyword evidence="3" id="KW-0067">ATP-binding</keyword>
<evidence type="ECO:0000256" key="1">
    <source>
        <dbReference type="ARBA" id="ARBA00022705"/>
    </source>
</evidence>
<dbReference type="InterPro" id="IPR008921">
    <property type="entry name" value="DNA_pol3_clamp-load_cplx_C"/>
</dbReference>
<dbReference type="SUPFAM" id="SSF52540">
    <property type="entry name" value="P-loop containing nucleoside triphosphate hydrolases"/>
    <property type="match status" value="1"/>
</dbReference>
<protein>
    <submittedName>
        <fullName evidence="5">Replication factor C subunit 4</fullName>
    </submittedName>
</protein>
<dbReference type="GO" id="GO:0003689">
    <property type="term" value="F:DNA clamp loader activity"/>
    <property type="evidence" value="ECO:0007669"/>
    <property type="project" value="TreeGrafter"/>
</dbReference>
<feature type="domain" description="Replication factor C C-terminal" evidence="4">
    <location>
        <begin position="103"/>
        <end position="193"/>
    </location>
</feature>
<comment type="caution">
    <text evidence="5">The sequence shown here is derived from an EMBL/GenBank/DDBJ whole genome shotgun (WGS) entry which is preliminary data.</text>
</comment>
<gene>
    <name evidence="5" type="ORF">AX774_g2637</name>
</gene>
<dbReference type="Gene3D" id="1.10.8.60">
    <property type="match status" value="1"/>
</dbReference>
<evidence type="ECO:0000256" key="3">
    <source>
        <dbReference type="ARBA" id="ARBA00022840"/>
    </source>
</evidence>
<dbReference type="Proteomes" id="UP000188320">
    <property type="component" value="Unassembled WGS sequence"/>
</dbReference>
<dbReference type="GO" id="GO:0003677">
    <property type="term" value="F:DNA binding"/>
    <property type="evidence" value="ECO:0007669"/>
    <property type="project" value="InterPro"/>
</dbReference>
<dbReference type="EMBL" id="LSSK01000297">
    <property type="protein sequence ID" value="OMH83856.1"/>
    <property type="molecule type" value="Genomic_DNA"/>
</dbReference>
<proteinExistence type="predicted"/>
<dbReference type="Pfam" id="PF21960">
    <property type="entry name" value="RCF1-5-like_lid"/>
    <property type="match status" value="1"/>
</dbReference>